<keyword evidence="1" id="KW-0732">Signal</keyword>
<dbReference type="AlphaFoldDB" id="A0AAE0M3E5"/>
<organism evidence="2 3">
    <name type="scientific">Apodospora peruviana</name>
    <dbReference type="NCBI Taxonomy" id="516989"/>
    <lineage>
        <taxon>Eukaryota</taxon>
        <taxon>Fungi</taxon>
        <taxon>Dikarya</taxon>
        <taxon>Ascomycota</taxon>
        <taxon>Pezizomycotina</taxon>
        <taxon>Sordariomycetes</taxon>
        <taxon>Sordariomycetidae</taxon>
        <taxon>Sordariales</taxon>
        <taxon>Lasiosphaeriaceae</taxon>
        <taxon>Apodospora</taxon>
    </lineage>
</organism>
<reference evidence="2" key="1">
    <citation type="journal article" date="2023" name="Mol. Phylogenet. Evol.">
        <title>Genome-scale phylogeny and comparative genomics of the fungal order Sordariales.</title>
        <authorList>
            <person name="Hensen N."/>
            <person name="Bonometti L."/>
            <person name="Westerberg I."/>
            <person name="Brannstrom I.O."/>
            <person name="Guillou S."/>
            <person name="Cros-Aarteil S."/>
            <person name="Calhoun S."/>
            <person name="Haridas S."/>
            <person name="Kuo A."/>
            <person name="Mondo S."/>
            <person name="Pangilinan J."/>
            <person name="Riley R."/>
            <person name="LaButti K."/>
            <person name="Andreopoulos B."/>
            <person name="Lipzen A."/>
            <person name="Chen C."/>
            <person name="Yan M."/>
            <person name="Daum C."/>
            <person name="Ng V."/>
            <person name="Clum A."/>
            <person name="Steindorff A."/>
            <person name="Ohm R.A."/>
            <person name="Martin F."/>
            <person name="Silar P."/>
            <person name="Natvig D.O."/>
            <person name="Lalanne C."/>
            <person name="Gautier V."/>
            <person name="Ament-Velasquez S.L."/>
            <person name="Kruys A."/>
            <person name="Hutchinson M.I."/>
            <person name="Powell A.J."/>
            <person name="Barry K."/>
            <person name="Miller A.N."/>
            <person name="Grigoriev I.V."/>
            <person name="Debuchy R."/>
            <person name="Gladieux P."/>
            <person name="Hiltunen Thoren M."/>
            <person name="Johannesson H."/>
        </authorList>
    </citation>
    <scope>NUCLEOTIDE SEQUENCE</scope>
    <source>
        <strain evidence="2">CBS 118394</strain>
    </source>
</reference>
<dbReference type="EMBL" id="JAUEDM010000005">
    <property type="protein sequence ID" value="KAK3316474.1"/>
    <property type="molecule type" value="Genomic_DNA"/>
</dbReference>
<gene>
    <name evidence="2" type="ORF">B0H66DRAFT_576354</name>
</gene>
<comment type="caution">
    <text evidence="2">The sequence shown here is derived from an EMBL/GenBank/DDBJ whole genome shotgun (WGS) entry which is preliminary data.</text>
</comment>
<dbReference type="Proteomes" id="UP001283341">
    <property type="component" value="Unassembled WGS sequence"/>
</dbReference>
<feature type="chain" id="PRO_5042240362" description="C2H2-type domain-containing protein" evidence="1">
    <location>
        <begin position="16"/>
        <end position="194"/>
    </location>
</feature>
<reference evidence="2" key="2">
    <citation type="submission" date="2023-06" db="EMBL/GenBank/DDBJ databases">
        <authorList>
            <consortium name="Lawrence Berkeley National Laboratory"/>
            <person name="Haridas S."/>
            <person name="Hensen N."/>
            <person name="Bonometti L."/>
            <person name="Westerberg I."/>
            <person name="Brannstrom I.O."/>
            <person name="Guillou S."/>
            <person name="Cros-Aarteil S."/>
            <person name="Calhoun S."/>
            <person name="Kuo A."/>
            <person name="Mondo S."/>
            <person name="Pangilinan J."/>
            <person name="Riley R."/>
            <person name="Labutti K."/>
            <person name="Andreopoulos B."/>
            <person name="Lipzen A."/>
            <person name="Chen C."/>
            <person name="Yanf M."/>
            <person name="Daum C."/>
            <person name="Ng V."/>
            <person name="Clum A."/>
            <person name="Steindorff A."/>
            <person name="Ohm R."/>
            <person name="Martin F."/>
            <person name="Silar P."/>
            <person name="Natvig D."/>
            <person name="Lalanne C."/>
            <person name="Gautier V."/>
            <person name="Ament-Velasquez S.L."/>
            <person name="Kruys A."/>
            <person name="Hutchinson M.I."/>
            <person name="Powell A.J."/>
            <person name="Barry K."/>
            <person name="Miller A.N."/>
            <person name="Grigoriev I.V."/>
            <person name="Debuchy R."/>
            <person name="Gladieux P."/>
            <person name="Thoren M.H."/>
            <person name="Johannesson H."/>
        </authorList>
    </citation>
    <scope>NUCLEOTIDE SEQUENCE</scope>
    <source>
        <strain evidence="2">CBS 118394</strain>
    </source>
</reference>
<proteinExistence type="predicted"/>
<evidence type="ECO:0000313" key="2">
    <source>
        <dbReference type="EMBL" id="KAK3316474.1"/>
    </source>
</evidence>
<feature type="signal peptide" evidence="1">
    <location>
        <begin position="1"/>
        <end position="15"/>
    </location>
</feature>
<evidence type="ECO:0008006" key="4">
    <source>
        <dbReference type="Google" id="ProtNLM"/>
    </source>
</evidence>
<evidence type="ECO:0000313" key="3">
    <source>
        <dbReference type="Proteomes" id="UP001283341"/>
    </source>
</evidence>
<sequence length="194" mass="21877">MGSTIILCGFKVSVAVLDAFLAANGVDETHPDKDPISVLLYTKITEAADVTVGIDKNRCRVMIPSREGNNDSFVAYVTYAWVTVYAHREPLLENDLPMEIPKGFEELREEILSFANNSDDKIADEGKMGLFVMYTYGVRGLYVPKEVAERAKVPQYCDRCDAVFDNPHQEYTERQRHRKAVHGCREGTNRLPEA</sequence>
<evidence type="ECO:0000256" key="1">
    <source>
        <dbReference type="SAM" id="SignalP"/>
    </source>
</evidence>
<accession>A0AAE0M3E5</accession>
<name>A0AAE0M3E5_9PEZI</name>
<keyword evidence="3" id="KW-1185">Reference proteome</keyword>
<protein>
    <recommendedName>
        <fullName evidence="4">C2H2-type domain-containing protein</fullName>
    </recommendedName>
</protein>